<protein>
    <submittedName>
        <fullName evidence="3">DNA-binding protein</fullName>
    </submittedName>
</protein>
<evidence type="ECO:0000313" key="3">
    <source>
        <dbReference type="EMBL" id="EMY35846.1"/>
    </source>
</evidence>
<dbReference type="InterPro" id="IPR010982">
    <property type="entry name" value="Lambda_DNA-bd_dom_sf"/>
</dbReference>
<dbReference type="SUPFAM" id="SSF47413">
    <property type="entry name" value="lambda repressor-like DNA-binding domains"/>
    <property type="match status" value="1"/>
</dbReference>
<proteinExistence type="predicted"/>
<keyword evidence="4" id="KW-1185">Reference proteome</keyword>
<dbReference type="Gene3D" id="1.10.260.40">
    <property type="entry name" value="lambda repressor-like DNA-binding domains"/>
    <property type="match status" value="1"/>
</dbReference>
<sequence length="167" mass="18218">MALKFRNLTVSPEDPVETWGFEGLLAAIERGDRTHWRRIAEALEADPRGEVAQDLREVLAAVENPAMVALFESIQQQILQEAEAHERAAVATRLQEYVRASGLSRAEFAARLGTSQSRLSTYLSGKVVPSAVLMVRAERIAGTSGNGASRQPATMANASRDNDDQDL</sequence>
<feature type="compositionally biased region" description="Polar residues" evidence="1">
    <location>
        <begin position="146"/>
        <end position="159"/>
    </location>
</feature>
<dbReference type="RefSeq" id="WP_005266785.1">
    <property type="nucleotide sequence ID" value="NZ_ANPE02000059.1"/>
</dbReference>
<name>N1UZN2_9MICC</name>
<dbReference type="PROSITE" id="PS50943">
    <property type="entry name" value="HTH_CROC1"/>
    <property type="match status" value="1"/>
</dbReference>
<dbReference type="EMBL" id="ANPE02000059">
    <property type="protein sequence ID" value="EMY35846.1"/>
    <property type="molecule type" value="Genomic_DNA"/>
</dbReference>
<dbReference type="AlphaFoldDB" id="N1UZN2"/>
<reference evidence="3 4" key="1">
    <citation type="journal article" date="2013" name="Genome Announc.">
        <title>Draft Genome Sequence of Arthrobacter crystallopoietes Strain BAB-32, Revealing Genes for Bioremediation.</title>
        <authorList>
            <person name="Joshi M.N."/>
            <person name="Pandit A.S."/>
            <person name="Sharma A."/>
            <person name="Pandya R.V."/>
            <person name="Desai S.M."/>
            <person name="Saxena A.K."/>
            <person name="Bagatharia S.B."/>
        </authorList>
    </citation>
    <scope>NUCLEOTIDE SEQUENCE [LARGE SCALE GENOMIC DNA]</scope>
    <source>
        <strain evidence="3 4">BAB-32</strain>
    </source>
</reference>
<dbReference type="Pfam" id="PF13560">
    <property type="entry name" value="HTH_31"/>
    <property type="match status" value="1"/>
</dbReference>
<dbReference type="Proteomes" id="UP000010729">
    <property type="component" value="Unassembled WGS sequence"/>
</dbReference>
<keyword evidence="3" id="KW-0238">DNA-binding</keyword>
<evidence type="ECO:0000313" key="4">
    <source>
        <dbReference type="Proteomes" id="UP000010729"/>
    </source>
</evidence>
<gene>
    <name evidence="3" type="ORF">D477_002141</name>
</gene>
<feature type="region of interest" description="Disordered" evidence="1">
    <location>
        <begin position="143"/>
        <end position="167"/>
    </location>
</feature>
<comment type="caution">
    <text evidence="3">The sequence shown here is derived from an EMBL/GenBank/DDBJ whole genome shotgun (WGS) entry which is preliminary data.</text>
</comment>
<organism evidence="3 4">
    <name type="scientific">Arthrobacter crystallopoietes BAB-32</name>
    <dbReference type="NCBI Taxonomy" id="1246476"/>
    <lineage>
        <taxon>Bacteria</taxon>
        <taxon>Bacillati</taxon>
        <taxon>Actinomycetota</taxon>
        <taxon>Actinomycetes</taxon>
        <taxon>Micrococcales</taxon>
        <taxon>Micrococcaceae</taxon>
        <taxon>Crystallibacter</taxon>
    </lineage>
</organism>
<dbReference type="InterPro" id="IPR001387">
    <property type="entry name" value="Cro/C1-type_HTH"/>
</dbReference>
<dbReference type="OrthoDB" id="4409301at2"/>
<dbReference type="CDD" id="cd00093">
    <property type="entry name" value="HTH_XRE"/>
    <property type="match status" value="1"/>
</dbReference>
<accession>N1UZN2</accession>
<dbReference type="GO" id="GO:0003677">
    <property type="term" value="F:DNA binding"/>
    <property type="evidence" value="ECO:0007669"/>
    <property type="project" value="UniProtKB-KW"/>
</dbReference>
<dbReference type="SMART" id="SM00530">
    <property type="entry name" value="HTH_XRE"/>
    <property type="match status" value="1"/>
</dbReference>
<feature type="domain" description="HTH cro/C1-type" evidence="2">
    <location>
        <begin position="94"/>
        <end position="131"/>
    </location>
</feature>
<evidence type="ECO:0000256" key="1">
    <source>
        <dbReference type="SAM" id="MobiDB-lite"/>
    </source>
</evidence>
<evidence type="ECO:0000259" key="2">
    <source>
        <dbReference type="PROSITE" id="PS50943"/>
    </source>
</evidence>